<organism evidence="1">
    <name type="scientific">marine metagenome</name>
    <dbReference type="NCBI Taxonomy" id="408172"/>
    <lineage>
        <taxon>unclassified sequences</taxon>
        <taxon>metagenomes</taxon>
        <taxon>ecological metagenomes</taxon>
    </lineage>
</organism>
<proteinExistence type="predicted"/>
<gene>
    <name evidence="1" type="ORF">METZ01_LOCUS302938</name>
</gene>
<accession>A0A382MM84</accession>
<evidence type="ECO:0000313" key="1">
    <source>
        <dbReference type="EMBL" id="SVC50084.1"/>
    </source>
</evidence>
<reference evidence="1" key="1">
    <citation type="submission" date="2018-05" db="EMBL/GenBank/DDBJ databases">
        <authorList>
            <person name="Lanie J.A."/>
            <person name="Ng W.-L."/>
            <person name="Kazmierczak K.M."/>
            <person name="Andrzejewski T.M."/>
            <person name="Davidsen T.M."/>
            <person name="Wayne K.J."/>
            <person name="Tettelin H."/>
            <person name="Glass J.I."/>
            <person name="Rusch D."/>
            <person name="Podicherti R."/>
            <person name="Tsui H.-C.T."/>
            <person name="Winkler M.E."/>
        </authorList>
    </citation>
    <scope>NUCLEOTIDE SEQUENCE</scope>
</reference>
<dbReference type="AlphaFoldDB" id="A0A382MM84"/>
<feature type="non-terminal residue" evidence="1">
    <location>
        <position position="1"/>
    </location>
</feature>
<sequence>HMLETKKTYTFQFIQCGNLVNLREGS</sequence>
<protein>
    <submittedName>
        <fullName evidence="1">Uncharacterized protein</fullName>
    </submittedName>
</protein>
<name>A0A382MM84_9ZZZZ</name>
<dbReference type="EMBL" id="UINC01094659">
    <property type="protein sequence ID" value="SVC50084.1"/>
    <property type="molecule type" value="Genomic_DNA"/>
</dbReference>